<feature type="compositionally biased region" description="Pro residues" evidence="5">
    <location>
        <begin position="234"/>
        <end position="247"/>
    </location>
</feature>
<evidence type="ECO:0000256" key="2">
    <source>
        <dbReference type="ARBA" id="ARBA00022443"/>
    </source>
</evidence>
<feature type="compositionally biased region" description="Basic and acidic residues" evidence="5">
    <location>
        <begin position="713"/>
        <end position="724"/>
    </location>
</feature>
<dbReference type="SMART" id="SM00326">
    <property type="entry name" value="SH3"/>
    <property type="match status" value="1"/>
</dbReference>
<sequence>MSLDPYNYGNDTAWANHNGAESKKKHKKGKAHRARQSVTFDLTPINLGLDKGKSPSMTNGAGPRRSPKSSPNLGPRKDQKKVPVQFASQFPARTNFLLEHLSSFTLKTAQESQVPAQERLKQTKELLAKGNQWTKEMEMRLTDTDIVLLDGETQDVVEVFSLNTIGHVHHFSDDPDLNSVLIFNTLQTEDKFAAMHLFQSDRVPAAVVATEIMKASSSKAAMPSRYASRGGVILPPPPTHPAPPPPTEVDQERLDLYEKSLVAQTIAAFSAVSDNSTKKTAKPQVSSKYQASDSSSDIPDETLSAELLEGRTNREVQILNHCIDDIENLVMKTKRSAEAWKKLQKKKGKVKQSSLTLEARPPPEADFYDAFQKLKHALNLLAKLRQHIHNPNAAELVHYLFVPLSLLIRCTGGPDKARAVVVPLLTSHTIDLLQNCLSSKETEFWMSMGPNWTSTKSSKQFKDQFIPPYNPVFKDGWLPPEVIAGKDVSNLNAVIAANAANAAAVAQLTDGQRKGDDSAANLANPAVLSAAAKFRRLASVKKPGESPPPSPPKKGLRRVRVLYDFQARNSKELTVNQGEEVAVLLDNRQWWCVRNSEGSIGFVPNTIVEETVVLPSPPTTAPPPIPTTQVTSSQTVVQRNETTTQASSPSPPARVSESPKIPHVELRPVGLTKPNRPVSAPPTQLVIPPPPPSSPPPASPPPPATPPPPVRLRTKDTIQKEKEATLPGGADFAKAIQTKNLKRVDPEEEKKRREQSQQHRMSSTDMLNDELKRRMTSTQGGLTPRGQRKDLQSVNLNADSNAVEVKEWLKSKGFSYSCVSGLSGKSAKDMESMTKDQLKQACGEADGSRVFSQFAVQKANWKVTNKGSELAFIMQKRKERTEEKADEEPGNAGELRSIVADAKAVAAQEETEFRKRTASAGQKAAVELSVPQPKPRPKSFAGPDTSVETRPRTNSKTQRKSSRGTSFEGEFIPPPPLDSEDYPTSDEQSPRARKISSEDVENIMREQKKQQELILEHDNQLFLLEQLQRQKLELEQQKREFEEQQQRQKQVDLQDQQKELHRQIQAQQDQLKMNQDKLVQQQRFLSNYETMPPQFTYAQMPPVMPQMPVMPLAGVPTGAPAYLPMGGLQPMYTPYPTMAQPGVTHMVPTMGMNPMTPMHSRADNTTL</sequence>
<dbReference type="AlphaFoldDB" id="A0A9X0A2K2"/>
<evidence type="ECO:0000313" key="7">
    <source>
        <dbReference type="EMBL" id="KAJ7392222.1"/>
    </source>
</evidence>
<reference evidence="7" key="1">
    <citation type="submission" date="2023-01" db="EMBL/GenBank/DDBJ databases">
        <title>Genome assembly of the deep-sea coral Lophelia pertusa.</title>
        <authorList>
            <person name="Herrera S."/>
            <person name="Cordes E."/>
        </authorList>
    </citation>
    <scope>NUCLEOTIDE SEQUENCE</scope>
    <source>
        <strain evidence="7">USNM1676648</strain>
        <tissue evidence="7">Polyp</tissue>
    </source>
</reference>
<dbReference type="Gene3D" id="1.10.150.50">
    <property type="entry name" value="Transcription Factor, Ets-1"/>
    <property type="match status" value="1"/>
</dbReference>
<dbReference type="CDD" id="cd11764">
    <property type="entry name" value="SH3_Eps8"/>
    <property type="match status" value="1"/>
</dbReference>
<dbReference type="PANTHER" id="PTHR12287:SF23">
    <property type="entry name" value="AROUSER, ISOFORM A-RELATED"/>
    <property type="match status" value="1"/>
</dbReference>
<keyword evidence="2 3" id="KW-0728">SH3 domain</keyword>
<name>A0A9X0A2K2_9CNID</name>
<dbReference type="InterPro" id="IPR039801">
    <property type="entry name" value="EPS8-like"/>
</dbReference>
<feature type="compositionally biased region" description="Low complexity" evidence="5">
    <location>
        <begin position="286"/>
        <end position="296"/>
    </location>
</feature>
<organism evidence="7 8">
    <name type="scientific">Desmophyllum pertusum</name>
    <dbReference type="NCBI Taxonomy" id="174260"/>
    <lineage>
        <taxon>Eukaryota</taxon>
        <taxon>Metazoa</taxon>
        <taxon>Cnidaria</taxon>
        <taxon>Anthozoa</taxon>
        <taxon>Hexacorallia</taxon>
        <taxon>Scleractinia</taxon>
        <taxon>Caryophylliina</taxon>
        <taxon>Caryophylliidae</taxon>
        <taxon>Desmophyllum</taxon>
    </lineage>
</organism>
<dbReference type="GO" id="GO:0035023">
    <property type="term" value="P:regulation of Rho protein signal transduction"/>
    <property type="evidence" value="ECO:0007669"/>
    <property type="project" value="TreeGrafter"/>
</dbReference>
<dbReference type="GO" id="GO:0005886">
    <property type="term" value="C:plasma membrane"/>
    <property type="evidence" value="ECO:0007669"/>
    <property type="project" value="TreeGrafter"/>
</dbReference>
<dbReference type="InterPro" id="IPR011993">
    <property type="entry name" value="PH-like_dom_sf"/>
</dbReference>
<dbReference type="OrthoDB" id="4680325at2759"/>
<dbReference type="InterPro" id="IPR035462">
    <property type="entry name" value="Eps8_SH3"/>
</dbReference>
<feature type="compositionally biased region" description="Polar residues" evidence="5">
    <location>
        <begin position="639"/>
        <end position="648"/>
    </location>
</feature>
<feature type="compositionally biased region" description="Polar residues" evidence="5">
    <location>
        <begin position="946"/>
        <end position="956"/>
    </location>
</feature>
<dbReference type="Pfam" id="PF08416">
    <property type="entry name" value="PTB"/>
    <property type="match status" value="1"/>
</dbReference>
<dbReference type="PANTHER" id="PTHR12287">
    <property type="entry name" value="EPIDERMAL GROWTH FACTOR RECEPTOR KINASE SUBSTRATE EPS8-RELATED PROTEIN"/>
    <property type="match status" value="1"/>
</dbReference>
<feature type="region of interest" description="Disordered" evidence="5">
    <location>
        <begin position="273"/>
        <end position="299"/>
    </location>
</feature>
<feature type="region of interest" description="Disordered" evidence="5">
    <location>
        <begin position="1"/>
        <end position="81"/>
    </location>
</feature>
<comment type="similarity">
    <text evidence="1">Belongs to the EPS8 family.</text>
</comment>
<dbReference type="InterPro" id="IPR041418">
    <property type="entry name" value="SAM_3"/>
</dbReference>
<dbReference type="InterPro" id="IPR013625">
    <property type="entry name" value="PTB"/>
</dbReference>
<feature type="compositionally biased region" description="Low complexity" evidence="5">
    <location>
        <begin position="627"/>
        <end position="638"/>
    </location>
</feature>
<feature type="region of interest" description="Disordered" evidence="5">
    <location>
        <begin position="876"/>
        <end position="1004"/>
    </location>
</feature>
<dbReference type="SUPFAM" id="SSF50044">
    <property type="entry name" value="SH3-domain"/>
    <property type="match status" value="1"/>
</dbReference>
<dbReference type="Proteomes" id="UP001163046">
    <property type="component" value="Unassembled WGS sequence"/>
</dbReference>
<feature type="compositionally biased region" description="Pro residues" evidence="5">
    <location>
        <begin position="615"/>
        <end position="626"/>
    </location>
</feature>
<dbReference type="Pfam" id="PF00018">
    <property type="entry name" value="SH3_1"/>
    <property type="match status" value="1"/>
</dbReference>
<evidence type="ECO:0000256" key="3">
    <source>
        <dbReference type="PROSITE-ProRule" id="PRU00192"/>
    </source>
</evidence>
<evidence type="ECO:0000256" key="5">
    <source>
        <dbReference type="SAM" id="MobiDB-lite"/>
    </source>
</evidence>
<evidence type="ECO:0000256" key="4">
    <source>
        <dbReference type="SAM" id="Coils"/>
    </source>
</evidence>
<dbReference type="Gene3D" id="2.30.29.30">
    <property type="entry name" value="Pleckstrin-homology domain (PH domain)/Phosphotyrosine-binding domain (PTB)"/>
    <property type="match status" value="1"/>
</dbReference>
<dbReference type="Pfam" id="PF18016">
    <property type="entry name" value="SAM_3"/>
    <property type="match status" value="1"/>
</dbReference>
<feature type="compositionally biased region" description="Basic and acidic residues" evidence="5">
    <location>
        <begin position="742"/>
        <end position="757"/>
    </location>
</feature>
<dbReference type="GO" id="GO:0003779">
    <property type="term" value="F:actin binding"/>
    <property type="evidence" value="ECO:0007669"/>
    <property type="project" value="TreeGrafter"/>
</dbReference>
<feature type="compositionally biased region" description="Basic residues" evidence="5">
    <location>
        <begin position="23"/>
        <end position="35"/>
    </location>
</feature>
<dbReference type="PROSITE" id="PS50002">
    <property type="entry name" value="SH3"/>
    <property type="match status" value="1"/>
</dbReference>
<keyword evidence="4" id="KW-0175">Coiled coil</keyword>
<feature type="region of interest" description="Disordered" evidence="5">
    <location>
        <begin position="228"/>
        <end position="249"/>
    </location>
</feature>
<feature type="compositionally biased region" description="Pro residues" evidence="5">
    <location>
        <begin position="687"/>
        <end position="710"/>
    </location>
</feature>
<proteinExistence type="inferred from homology"/>
<dbReference type="EMBL" id="MU825402">
    <property type="protein sequence ID" value="KAJ7392222.1"/>
    <property type="molecule type" value="Genomic_DNA"/>
</dbReference>
<evidence type="ECO:0000256" key="1">
    <source>
        <dbReference type="ARBA" id="ARBA00006197"/>
    </source>
</evidence>
<feature type="region of interest" description="Disordered" evidence="5">
    <location>
        <begin position="614"/>
        <end position="769"/>
    </location>
</feature>
<dbReference type="Gene3D" id="2.30.30.40">
    <property type="entry name" value="SH3 Domains"/>
    <property type="match status" value="1"/>
</dbReference>
<comment type="caution">
    <text evidence="7">The sequence shown here is derived from an EMBL/GenBank/DDBJ whole genome shotgun (WGS) entry which is preliminary data.</text>
</comment>
<gene>
    <name evidence="7" type="primary">EPS8_1</name>
    <name evidence="7" type="ORF">OS493_013598</name>
</gene>
<dbReference type="InterPro" id="IPR013761">
    <property type="entry name" value="SAM/pointed_sf"/>
</dbReference>
<feature type="domain" description="SH3" evidence="6">
    <location>
        <begin position="554"/>
        <end position="613"/>
    </location>
</feature>
<dbReference type="SUPFAM" id="SSF50729">
    <property type="entry name" value="PH domain-like"/>
    <property type="match status" value="1"/>
</dbReference>
<protein>
    <submittedName>
        <fullName evidence="7">Actin polymerization-dependent cell motility</fullName>
    </submittedName>
</protein>
<evidence type="ECO:0000259" key="6">
    <source>
        <dbReference type="PROSITE" id="PS50002"/>
    </source>
</evidence>
<dbReference type="InterPro" id="IPR055093">
    <property type="entry name" value="EPS8_2nd"/>
</dbReference>
<dbReference type="Pfam" id="PF22975">
    <property type="entry name" value="EPS8_2nd"/>
    <property type="match status" value="1"/>
</dbReference>
<feature type="coiled-coil region" evidence="4">
    <location>
        <begin position="1017"/>
        <end position="1077"/>
    </location>
</feature>
<dbReference type="InterPro" id="IPR036028">
    <property type="entry name" value="SH3-like_dom_sf"/>
</dbReference>
<accession>A0A9X0A2K2</accession>
<dbReference type="InterPro" id="IPR001452">
    <property type="entry name" value="SH3_domain"/>
</dbReference>
<evidence type="ECO:0000313" key="8">
    <source>
        <dbReference type="Proteomes" id="UP001163046"/>
    </source>
</evidence>
<keyword evidence="8" id="KW-1185">Reference proteome</keyword>
<dbReference type="GO" id="GO:0007266">
    <property type="term" value="P:Rho protein signal transduction"/>
    <property type="evidence" value="ECO:0007669"/>
    <property type="project" value="TreeGrafter"/>
</dbReference>